<evidence type="ECO:0000256" key="1">
    <source>
        <dbReference type="SAM" id="SignalP"/>
    </source>
</evidence>
<organism evidence="2 3">
    <name type="scientific">Mucilaginibacter aquariorum</name>
    <dbReference type="NCBI Taxonomy" id="2967225"/>
    <lineage>
        <taxon>Bacteria</taxon>
        <taxon>Pseudomonadati</taxon>
        <taxon>Bacteroidota</taxon>
        <taxon>Sphingobacteriia</taxon>
        <taxon>Sphingobacteriales</taxon>
        <taxon>Sphingobacteriaceae</taxon>
        <taxon>Mucilaginibacter</taxon>
    </lineage>
</organism>
<accession>A0ABT1T3C9</accession>
<name>A0ABT1T3C9_9SPHI</name>
<keyword evidence="3" id="KW-1185">Reference proteome</keyword>
<feature type="chain" id="PRO_5046781173" evidence="1">
    <location>
        <begin position="21"/>
        <end position="127"/>
    </location>
</feature>
<evidence type="ECO:0000313" key="2">
    <source>
        <dbReference type="EMBL" id="MCQ6958448.1"/>
    </source>
</evidence>
<reference evidence="2 3" key="1">
    <citation type="submission" date="2022-07" db="EMBL/GenBank/DDBJ databases">
        <title>Mucilaginibacter sp. JC4.</title>
        <authorList>
            <person name="Le V."/>
            <person name="Ko S.-R."/>
            <person name="Ahn C.-Y."/>
            <person name="Oh H.-M."/>
        </authorList>
    </citation>
    <scope>NUCLEOTIDE SEQUENCE [LARGE SCALE GENOMIC DNA]</scope>
    <source>
        <strain evidence="2 3">JC4</strain>
    </source>
</reference>
<dbReference type="RefSeq" id="WP_256538619.1">
    <property type="nucleotide sequence ID" value="NZ_JANHOH010000001.1"/>
</dbReference>
<gene>
    <name evidence="2" type="ORF">NPE20_10780</name>
</gene>
<keyword evidence="1" id="KW-0732">Signal</keyword>
<feature type="signal peptide" evidence="1">
    <location>
        <begin position="1"/>
        <end position="20"/>
    </location>
</feature>
<dbReference type="EMBL" id="JANHOH010000001">
    <property type="protein sequence ID" value="MCQ6958448.1"/>
    <property type="molecule type" value="Genomic_DNA"/>
</dbReference>
<evidence type="ECO:0000313" key="3">
    <source>
        <dbReference type="Proteomes" id="UP001204376"/>
    </source>
</evidence>
<dbReference type="Proteomes" id="UP001204376">
    <property type="component" value="Unassembled WGS sequence"/>
</dbReference>
<comment type="caution">
    <text evidence="2">The sequence shown here is derived from an EMBL/GenBank/DDBJ whole genome shotgun (WGS) entry which is preliminary data.</text>
</comment>
<proteinExistence type="predicted"/>
<sequence length="127" mass="13659">MKKSFTLAALLLVLSTGLFAATPAKSIVNNNDDANSAIVVQAMRTALGFGISIQQTTAAGSVIITDKNNQVILNDKLAKGKTIEKAYNLSELETGDYSVTVNANNTSITKQLHVYQEYGNKAYVFLQ</sequence>
<protein>
    <submittedName>
        <fullName evidence="2">Uncharacterized protein</fullName>
    </submittedName>
</protein>